<feature type="compositionally biased region" description="Polar residues" evidence="1">
    <location>
        <begin position="100"/>
        <end position="111"/>
    </location>
</feature>
<accession>A0A9D4WMM6</accession>
<evidence type="ECO:0000313" key="2">
    <source>
        <dbReference type="EMBL" id="KAI5404565.1"/>
    </source>
</evidence>
<gene>
    <name evidence="2" type="ORF">KIW84_051645</name>
</gene>
<feature type="region of interest" description="Disordered" evidence="1">
    <location>
        <begin position="86"/>
        <end position="122"/>
    </location>
</feature>
<dbReference type="Proteomes" id="UP001058974">
    <property type="component" value="Chromosome 5"/>
</dbReference>
<dbReference type="Gramene" id="Psat05G0164500-T1">
    <property type="protein sequence ID" value="KAI5404565.1"/>
    <property type="gene ID" value="KIW84_051645"/>
</dbReference>
<organism evidence="2 3">
    <name type="scientific">Pisum sativum</name>
    <name type="common">Garden pea</name>
    <name type="synonym">Lathyrus oleraceus</name>
    <dbReference type="NCBI Taxonomy" id="3888"/>
    <lineage>
        <taxon>Eukaryota</taxon>
        <taxon>Viridiplantae</taxon>
        <taxon>Streptophyta</taxon>
        <taxon>Embryophyta</taxon>
        <taxon>Tracheophyta</taxon>
        <taxon>Spermatophyta</taxon>
        <taxon>Magnoliopsida</taxon>
        <taxon>eudicotyledons</taxon>
        <taxon>Gunneridae</taxon>
        <taxon>Pentapetalae</taxon>
        <taxon>rosids</taxon>
        <taxon>fabids</taxon>
        <taxon>Fabales</taxon>
        <taxon>Fabaceae</taxon>
        <taxon>Papilionoideae</taxon>
        <taxon>50 kb inversion clade</taxon>
        <taxon>NPAAA clade</taxon>
        <taxon>Hologalegina</taxon>
        <taxon>IRL clade</taxon>
        <taxon>Fabeae</taxon>
        <taxon>Lathyrus</taxon>
    </lineage>
</organism>
<reference evidence="2 3" key="1">
    <citation type="journal article" date="2022" name="Nat. Genet.">
        <title>Improved pea reference genome and pan-genome highlight genomic features and evolutionary characteristics.</title>
        <authorList>
            <person name="Yang T."/>
            <person name="Liu R."/>
            <person name="Luo Y."/>
            <person name="Hu S."/>
            <person name="Wang D."/>
            <person name="Wang C."/>
            <person name="Pandey M.K."/>
            <person name="Ge S."/>
            <person name="Xu Q."/>
            <person name="Li N."/>
            <person name="Li G."/>
            <person name="Huang Y."/>
            <person name="Saxena R.K."/>
            <person name="Ji Y."/>
            <person name="Li M."/>
            <person name="Yan X."/>
            <person name="He Y."/>
            <person name="Liu Y."/>
            <person name="Wang X."/>
            <person name="Xiang C."/>
            <person name="Varshney R.K."/>
            <person name="Ding H."/>
            <person name="Gao S."/>
            <person name="Zong X."/>
        </authorList>
    </citation>
    <scope>NUCLEOTIDE SEQUENCE [LARGE SCALE GENOMIC DNA]</scope>
    <source>
        <strain evidence="2 3">cv. Zhongwan 6</strain>
    </source>
</reference>
<keyword evidence="3" id="KW-1185">Reference proteome</keyword>
<sequence length="174" mass="20215">MPVLIPTEAIYQHILNPENHKSLIWTTLEWPYQTNPATKLLDCKSSIHLWETIDDYPPSLKITRKLMEYVNCIKLYDPKDFDDSTTSISHGKFKRPEVGESSTQATQQNPDSAMEAEFSEGQVQEANRKLMDHTYVMDDIWQHESSRFGDCFSDENLSDQNISQSPYHEPIFKE</sequence>
<evidence type="ECO:0000313" key="3">
    <source>
        <dbReference type="Proteomes" id="UP001058974"/>
    </source>
</evidence>
<comment type="caution">
    <text evidence="2">The sequence shown here is derived from an EMBL/GenBank/DDBJ whole genome shotgun (WGS) entry which is preliminary data.</text>
</comment>
<dbReference type="EMBL" id="JAMSHJ010000005">
    <property type="protein sequence ID" value="KAI5404565.1"/>
    <property type="molecule type" value="Genomic_DNA"/>
</dbReference>
<dbReference type="AlphaFoldDB" id="A0A9D4WMM6"/>
<name>A0A9D4WMM6_PEA</name>
<protein>
    <submittedName>
        <fullName evidence="2">Uncharacterized protein</fullName>
    </submittedName>
</protein>
<evidence type="ECO:0000256" key="1">
    <source>
        <dbReference type="SAM" id="MobiDB-lite"/>
    </source>
</evidence>
<proteinExistence type="predicted"/>